<evidence type="ECO:0000313" key="4">
    <source>
        <dbReference type="Proteomes" id="UP001178507"/>
    </source>
</evidence>
<keyword evidence="4" id="KW-1185">Reference proteome</keyword>
<comment type="similarity">
    <text evidence="1">Belongs to the STXBP/unc-18/SEC1 family.</text>
</comment>
<dbReference type="InterPro" id="IPR001619">
    <property type="entry name" value="Sec1-like"/>
</dbReference>
<feature type="region of interest" description="Disordered" evidence="2">
    <location>
        <begin position="163"/>
        <end position="196"/>
    </location>
</feature>
<dbReference type="InterPro" id="IPR027482">
    <property type="entry name" value="Sec1-like_dom2"/>
</dbReference>
<dbReference type="Gene3D" id="3.40.50.2060">
    <property type="match status" value="1"/>
</dbReference>
<evidence type="ECO:0000256" key="2">
    <source>
        <dbReference type="SAM" id="MobiDB-lite"/>
    </source>
</evidence>
<accession>A0AA36JJK1</accession>
<evidence type="ECO:0000256" key="1">
    <source>
        <dbReference type="ARBA" id="ARBA00009884"/>
    </source>
</evidence>
<dbReference type="InterPro" id="IPR043154">
    <property type="entry name" value="Sec-1-like_dom1"/>
</dbReference>
<dbReference type="EMBL" id="CAUJNA010003671">
    <property type="protein sequence ID" value="CAJ1407410.1"/>
    <property type="molecule type" value="Genomic_DNA"/>
</dbReference>
<reference evidence="3" key="1">
    <citation type="submission" date="2023-08" db="EMBL/GenBank/DDBJ databases">
        <authorList>
            <person name="Chen Y."/>
            <person name="Shah S."/>
            <person name="Dougan E. K."/>
            <person name="Thang M."/>
            <person name="Chan C."/>
        </authorList>
    </citation>
    <scope>NUCLEOTIDE SEQUENCE</scope>
</reference>
<comment type="caution">
    <text evidence="3">The sequence shown here is derived from an EMBL/GenBank/DDBJ whole genome shotgun (WGS) entry which is preliminary data.</text>
</comment>
<evidence type="ECO:0008006" key="5">
    <source>
        <dbReference type="Google" id="ProtNLM"/>
    </source>
</evidence>
<dbReference type="InterPro" id="IPR043155">
    <property type="entry name" value="VPS33_dom3b"/>
</dbReference>
<organism evidence="3 4">
    <name type="scientific">Effrenium voratum</name>
    <dbReference type="NCBI Taxonomy" id="2562239"/>
    <lineage>
        <taxon>Eukaryota</taxon>
        <taxon>Sar</taxon>
        <taxon>Alveolata</taxon>
        <taxon>Dinophyceae</taxon>
        <taxon>Suessiales</taxon>
        <taxon>Symbiodiniaceae</taxon>
        <taxon>Effrenium</taxon>
    </lineage>
</organism>
<dbReference type="AlphaFoldDB" id="A0AA36JJK1"/>
<dbReference type="PANTHER" id="PTHR11679">
    <property type="entry name" value="VESICLE PROTEIN SORTING-ASSOCIATED"/>
    <property type="match status" value="1"/>
</dbReference>
<name>A0AA36JJK1_9DINO</name>
<dbReference type="Gene3D" id="3.40.50.1910">
    <property type="match status" value="2"/>
</dbReference>
<dbReference type="Gene3D" id="1.25.40.850">
    <property type="match status" value="1"/>
</dbReference>
<dbReference type="InterPro" id="IPR036045">
    <property type="entry name" value="Sec1-like_sf"/>
</dbReference>
<dbReference type="Pfam" id="PF00995">
    <property type="entry name" value="Sec1"/>
    <property type="match status" value="1"/>
</dbReference>
<dbReference type="GO" id="GO:0016192">
    <property type="term" value="P:vesicle-mediated transport"/>
    <property type="evidence" value="ECO:0007669"/>
    <property type="project" value="InterPro"/>
</dbReference>
<dbReference type="SUPFAM" id="SSF56815">
    <property type="entry name" value="Sec1/munc18-like (SM) proteins"/>
    <property type="match status" value="1"/>
</dbReference>
<protein>
    <recommendedName>
        <fullName evidence="5">Vacuolar protein sorting-associated protein 45</fullName>
    </recommendedName>
</protein>
<sequence length="585" mass="64385">MVCCVEDGSSQRARSKELVDMIAKQILADEREQKDGPAVSIRSSLPDIVEAVAETMDRSYVAVFVPVKTETCIQRLQGSNVKANVRIAECAIHHFPSDKDVLSMEMLTALKDFHCSGDPSAPYYAALALMSLQQKFGTIPTVHAIGAAGKVVVDNILRLRKEGQAGQAKKQTEPALRPGIPPAAAPPRGAAAVRKEEASAAQPSVAAASEEGPKISEVVIIDRRVDLFSVLCSQFTYQALIDVAYGIRRNTIDISSAAWAKSRSSSSSLVRLSPDDPFYQDIRDLRIDRLGPLLQDKAKAIQQTYSEKDNVKSANEMAEYIKKFKTAQSAHPLLEVHINLAHDLNEKIQSEEYRQLLKLEDEITAQSTSSQSCLDAVQAIMDDQKPFHEALRLLCLHSLVNNGIKKQQLDPLKSVFLQSYGFAFQEALENMERAGLLKYQQGKSGWGSIKRQFNLFVEDGMTDDVSYAYSGYAPLSVRLVQMTRSQPKGWLAVKDALSLLHGPAQELQQPGKEDAASPVVLVCFLGGVTYGEIAALRRLSEVEEGRRRLERIPGSRGGGGLWTDGLDLPVASDRPIYTGYKERKR</sequence>
<gene>
    <name evidence="3" type="ORF">EVOR1521_LOCUS29111</name>
</gene>
<proteinExistence type="inferred from homology"/>
<dbReference type="Proteomes" id="UP001178507">
    <property type="component" value="Unassembled WGS sequence"/>
</dbReference>
<evidence type="ECO:0000313" key="3">
    <source>
        <dbReference type="EMBL" id="CAJ1407410.1"/>
    </source>
</evidence>